<evidence type="ECO:0000313" key="3">
    <source>
        <dbReference type="EMBL" id="CAL5137162.1"/>
    </source>
</evidence>
<evidence type="ECO:0000256" key="1">
    <source>
        <dbReference type="SAM" id="MobiDB-lite"/>
    </source>
</evidence>
<proteinExistence type="predicted"/>
<name>A0AAV2TL52_CALDB</name>
<dbReference type="PROSITE" id="PS51159">
    <property type="entry name" value="CBM21"/>
    <property type="match status" value="1"/>
</dbReference>
<dbReference type="Pfam" id="PF03370">
    <property type="entry name" value="CBM_21"/>
    <property type="match status" value="1"/>
</dbReference>
<protein>
    <recommendedName>
        <fullName evidence="2">CBM21 domain-containing protein</fullName>
    </recommendedName>
</protein>
<feature type="region of interest" description="Disordered" evidence="1">
    <location>
        <begin position="1"/>
        <end position="49"/>
    </location>
</feature>
<dbReference type="Proteomes" id="UP001497525">
    <property type="component" value="Unassembled WGS sequence"/>
</dbReference>
<evidence type="ECO:0000313" key="4">
    <source>
        <dbReference type="Proteomes" id="UP001497525"/>
    </source>
</evidence>
<dbReference type="PANTHER" id="PTHR12307:SF36">
    <property type="entry name" value="GLYCOGEN-BINDING SUBUNIT 76A"/>
    <property type="match status" value="1"/>
</dbReference>
<dbReference type="GO" id="GO:0000164">
    <property type="term" value="C:protein phosphatase type 1 complex"/>
    <property type="evidence" value="ECO:0007669"/>
    <property type="project" value="TreeGrafter"/>
</dbReference>
<dbReference type="InterPro" id="IPR038175">
    <property type="entry name" value="CBM21_dom_sf"/>
</dbReference>
<dbReference type="GO" id="GO:2001069">
    <property type="term" value="F:glycogen binding"/>
    <property type="evidence" value="ECO:0007669"/>
    <property type="project" value="TreeGrafter"/>
</dbReference>
<dbReference type="GO" id="GO:0005979">
    <property type="term" value="P:regulation of glycogen biosynthetic process"/>
    <property type="evidence" value="ECO:0007669"/>
    <property type="project" value="TreeGrafter"/>
</dbReference>
<feature type="compositionally biased region" description="Low complexity" evidence="1">
    <location>
        <begin position="36"/>
        <end position="46"/>
    </location>
</feature>
<dbReference type="GO" id="GO:0008157">
    <property type="term" value="F:protein phosphatase 1 binding"/>
    <property type="evidence" value="ECO:0007669"/>
    <property type="project" value="TreeGrafter"/>
</dbReference>
<dbReference type="PANTHER" id="PTHR12307">
    <property type="entry name" value="PROTEIN PHOSPHATASE 1 REGULATORY SUBUNIT"/>
    <property type="match status" value="1"/>
</dbReference>
<dbReference type="InterPro" id="IPR005036">
    <property type="entry name" value="CBM21_dom"/>
</dbReference>
<dbReference type="AlphaFoldDB" id="A0AAV2TL52"/>
<accession>A0AAV2TL52</accession>
<reference evidence="3" key="1">
    <citation type="submission" date="2024-06" db="EMBL/GenBank/DDBJ databases">
        <authorList>
            <person name="Liu X."/>
            <person name="Lenzi L."/>
            <person name="Haldenby T S."/>
            <person name="Uol C."/>
        </authorList>
    </citation>
    <scope>NUCLEOTIDE SEQUENCE</scope>
</reference>
<sequence length="457" mass="50690">MISTEDKCQTKPQQTLPAGETEPTHPPACSKEQKSESSTQQKPKSSGMFNFATGQHTLLRNMINGSPAPTHRHIHFPGYRAIDTSKDRGSPREAAARYLRHPDVSNFSDWINATRKPISFLRTGERLRLFNFSDARAGSGTPNQTGFYMKPGTPTFRSAAQSELRPNVSQYTVPQASCDGKALGQRIDFADEFERPLSTTHSFDKLIGAFIRGWRKLRCQTFQTSGENIQALGDADAVEKLIPPNSTARRINSQPCVDIPQSADLQLDETRSHREFRMSGKHVAERSSYWTVPKKCDLAFPPNADVALVGVTVHSATNLRLIGKETPGLILEPEVLFGLVQVTNRAYEKVVTVRTSTNGWKSYNDYAAIYVPPGSNKKSLSSDAQTRDKYDTFAFSVPLPKNSDVCEFAIEYRWGTGDTGGVAWDNNGGRNYRVQRGKQPADTESTFDQITISEGNS</sequence>
<dbReference type="EMBL" id="CAXLJL010000378">
    <property type="protein sequence ID" value="CAL5137162.1"/>
    <property type="molecule type" value="Genomic_DNA"/>
</dbReference>
<dbReference type="Gene3D" id="2.60.40.2440">
    <property type="entry name" value="Carbohydrate binding type-21 domain"/>
    <property type="match status" value="1"/>
</dbReference>
<gene>
    <name evidence="3" type="ORF">CDAUBV1_LOCUS11426</name>
</gene>
<comment type="caution">
    <text evidence="3">The sequence shown here is derived from an EMBL/GenBank/DDBJ whole genome shotgun (WGS) entry which is preliminary data.</text>
</comment>
<dbReference type="InterPro" id="IPR050782">
    <property type="entry name" value="PP1_regulatory_subunit_3"/>
</dbReference>
<evidence type="ECO:0000259" key="2">
    <source>
        <dbReference type="PROSITE" id="PS51159"/>
    </source>
</evidence>
<feature type="domain" description="CBM21" evidence="2">
    <location>
        <begin position="314"/>
        <end position="435"/>
    </location>
</feature>
<organism evidence="3 4">
    <name type="scientific">Calicophoron daubneyi</name>
    <name type="common">Rumen fluke</name>
    <name type="synonym">Paramphistomum daubneyi</name>
    <dbReference type="NCBI Taxonomy" id="300641"/>
    <lineage>
        <taxon>Eukaryota</taxon>
        <taxon>Metazoa</taxon>
        <taxon>Spiralia</taxon>
        <taxon>Lophotrochozoa</taxon>
        <taxon>Platyhelminthes</taxon>
        <taxon>Trematoda</taxon>
        <taxon>Digenea</taxon>
        <taxon>Plagiorchiida</taxon>
        <taxon>Pronocephalata</taxon>
        <taxon>Paramphistomoidea</taxon>
        <taxon>Paramphistomidae</taxon>
        <taxon>Calicophoron</taxon>
    </lineage>
</organism>